<organism evidence="4 5">
    <name type="scientific">Leishmania martiniquensis</name>
    <dbReference type="NCBI Taxonomy" id="1580590"/>
    <lineage>
        <taxon>Eukaryota</taxon>
        <taxon>Discoba</taxon>
        <taxon>Euglenozoa</taxon>
        <taxon>Kinetoplastea</taxon>
        <taxon>Metakinetoplastina</taxon>
        <taxon>Trypanosomatida</taxon>
        <taxon>Trypanosomatidae</taxon>
        <taxon>Leishmaniinae</taxon>
        <taxon>Leishmania</taxon>
    </lineage>
</organism>
<evidence type="ECO:0000313" key="5">
    <source>
        <dbReference type="Proteomes" id="UP000673552"/>
    </source>
</evidence>
<dbReference type="EMBL" id="JAFEUZ010000006">
    <property type="protein sequence ID" value="KAG5486662.1"/>
    <property type="molecule type" value="Genomic_DNA"/>
</dbReference>
<keyword evidence="5" id="KW-1185">Reference proteome</keyword>
<dbReference type="RefSeq" id="XP_067181119.1">
    <property type="nucleotide sequence ID" value="XM_067325263.1"/>
</dbReference>
<evidence type="ECO:0000256" key="2">
    <source>
        <dbReference type="ARBA" id="ARBA00022737"/>
    </source>
</evidence>
<dbReference type="OrthoDB" id="423607at2759"/>
<reference evidence="5" key="1">
    <citation type="journal article" date="2021" name="Microbiol. Resour. Announc.">
        <title>LGAAP: Leishmaniinae Genome Assembly and Annotation Pipeline.</title>
        <authorList>
            <person name="Almutairi H."/>
            <person name="Urbaniak M.D."/>
            <person name="Bates M.D."/>
            <person name="Jariyapan N."/>
            <person name="Kwakye-Nuako G."/>
            <person name="Thomaz-Soccol V."/>
            <person name="Al-Salem W.S."/>
            <person name="Dillon R.J."/>
            <person name="Bates P.A."/>
            <person name="Gatherer D."/>
        </authorList>
    </citation>
    <scope>NUCLEOTIDE SEQUENCE [LARGE SCALE GENOMIC DNA]</scope>
</reference>
<comment type="caution">
    <text evidence="4">The sequence shown here is derived from an EMBL/GenBank/DDBJ whole genome shotgun (WGS) entry which is preliminary data.</text>
</comment>
<dbReference type="Pfam" id="PF25372">
    <property type="entry name" value="DUF7885"/>
    <property type="match status" value="1"/>
</dbReference>
<dbReference type="InterPro" id="IPR057207">
    <property type="entry name" value="FBXL15_LRR"/>
</dbReference>
<protein>
    <recommendedName>
        <fullName evidence="3">F-box/LRR-repeat protein 15-like leucin rich repeat domain-containing protein</fullName>
    </recommendedName>
</protein>
<keyword evidence="1" id="KW-0433">Leucine-rich repeat</keyword>
<dbReference type="KEGG" id="lmat:92517775"/>
<name>A0A836HI60_9TRYP</name>
<dbReference type="PANTHER" id="PTHR46652:SF7">
    <property type="entry name" value="LEUCINE-RICH REPEAT AND IQ DOMAIN-CONTAINING PROTEIN 1"/>
    <property type="match status" value="1"/>
</dbReference>
<reference evidence="5" key="2">
    <citation type="journal article" date="2021" name="Sci. Data">
        <title>Chromosome-scale genome sequencing, assembly and annotation of six genomes from subfamily Leishmaniinae.</title>
        <authorList>
            <person name="Almutairi H."/>
            <person name="Urbaniak M.D."/>
            <person name="Bates M.D."/>
            <person name="Jariyapan N."/>
            <person name="Kwakye-Nuako G."/>
            <person name="Thomaz Soccol V."/>
            <person name="Al-Salem W.S."/>
            <person name="Dillon R.J."/>
            <person name="Bates P.A."/>
            <person name="Gatherer D."/>
        </authorList>
    </citation>
    <scope>NUCLEOTIDE SEQUENCE [LARGE SCALE GENOMIC DNA]</scope>
</reference>
<dbReference type="Gene3D" id="3.80.10.10">
    <property type="entry name" value="Ribonuclease Inhibitor"/>
    <property type="match status" value="3"/>
</dbReference>
<accession>A0A836HI60</accession>
<keyword evidence="2" id="KW-0677">Repeat</keyword>
<gene>
    <name evidence="4" type="ORF">LSCM1_07914</name>
</gene>
<evidence type="ECO:0000313" key="4">
    <source>
        <dbReference type="EMBL" id="KAG5486662.1"/>
    </source>
</evidence>
<dbReference type="GeneID" id="92517775"/>
<feature type="domain" description="F-box/LRR-repeat protein 15-like leucin rich repeat" evidence="3">
    <location>
        <begin position="188"/>
        <end position="306"/>
    </location>
</feature>
<sequence>MLAGALPLEGLTLIADYFDPACVPLAFTSVSPAGRVAGEIAAFACPAHSYGYAASSRTPMLSMDPSFMERAAVITDTQQVKNAEWWMARSRCLDGSDDPHPYPLRSVHFCLSSALELSVDLLARVPLCASTVTILNLNARCDSHNHISSLGAISRLVHLRELLMKNTTVLQSTRQLPMTMTQELHAVFRKLRKLVVGDFYLVKHLPLHDLPELEEVDLGGTGVTNDVVQALSSCHRVHTLTLSGCVGIDSFAPLTALTRLTQLDVSHTRLDNAELLYLCHSCSQLSFLALNSCNRITDFSPLALLEDLKHLHVARTRFRNADLARIHALPELIEVYMSSCRVVDIFTPLAELQTLRVLDLRDTWMDDAGVEAAARCCQLLSLNLSACPAIENFSPLAQLPFLKELNLSFSPVTDTCLATLCFAATSLRVLLLNGCRLVSDFTPLRRLVSLEELGVCDTAFNDVALEAVAQCPQLTKLHLHVCTGLTSLTPLSACEHLVFLGIGGTRFSSNASERDCLSLQERGVHLSHQVFLGTNF</sequence>
<evidence type="ECO:0000256" key="1">
    <source>
        <dbReference type="ARBA" id="ARBA00022614"/>
    </source>
</evidence>
<dbReference type="InterPro" id="IPR050836">
    <property type="entry name" value="SDS22/Internalin_LRR"/>
</dbReference>
<proteinExistence type="predicted"/>
<dbReference type="AlphaFoldDB" id="A0A836HI60"/>
<dbReference type="PANTHER" id="PTHR46652">
    <property type="entry name" value="LEUCINE-RICH REPEAT AND IQ DOMAIN-CONTAINING PROTEIN 1-RELATED"/>
    <property type="match status" value="1"/>
</dbReference>
<dbReference type="Proteomes" id="UP000673552">
    <property type="component" value="Unassembled WGS sequence"/>
</dbReference>
<evidence type="ECO:0000259" key="3">
    <source>
        <dbReference type="Pfam" id="PF25372"/>
    </source>
</evidence>
<dbReference type="SUPFAM" id="SSF52047">
    <property type="entry name" value="RNI-like"/>
    <property type="match status" value="1"/>
</dbReference>
<dbReference type="InterPro" id="IPR032675">
    <property type="entry name" value="LRR_dom_sf"/>
</dbReference>